<dbReference type="PANTHER" id="PTHR21666">
    <property type="entry name" value="PEPTIDASE-RELATED"/>
    <property type="match status" value="1"/>
</dbReference>
<feature type="compositionally biased region" description="Low complexity" evidence="1">
    <location>
        <begin position="1"/>
        <end position="11"/>
    </location>
</feature>
<dbReference type="InterPro" id="IPR050570">
    <property type="entry name" value="Cell_wall_metabolism_enzyme"/>
</dbReference>
<dbReference type="Pfam" id="PF01551">
    <property type="entry name" value="Peptidase_M23"/>
    <property type="match status" value="1"/>
</dbReference>
<dbReference type="InterPro" id="IPR016047">
    <property type="entry name" value="M23ase_b-sheet_dom"/>
</dbReference>
<gene>
    <name evidence="3" type="ORF">OJ997_08295</name>
</gene>
<sequence>MAGFAPAAPAQVPAPTPVPTPAAQSAPATTVMASSPAAVAKVDCVQACGIAGASRTGSLLRVRGKALTQADEVVFMGGVGDADDVIAEALVRRKTSTDVRVPMGAVSGPVAVVDRSGALTAPSVVPLTVEAAPPTGIVEFGLRAPTFFYDAAKPATLGYVVHGAAPVPITVDLARVSDGVVIAHWDLGAVAPEVPQQLTWNGLANNKVQSTGRYEFRVVAGGVAQPPVAFAFARDRFPILGKFTFGTGAAAFGGGRGHEGQDVFASCGTPLVAAHGGVVKFAGWHARGGNYLVIDNEGTGTDYVYMHLRDVPLVAKGARVFTGQPIGFVGATGRANGCHLHFESWTAPGWYSGGAPVDPLATLKSWAATS</sequence>
<dbReference type="CDD" id="cd12797">
    <property type="entry name" value="M23_peptidase"/>
    <property type="match status" value="1"/>
</dbReference>
<name>A0A9X3N8M8_9ACTN</name>
<protein>
    <submittedName>
        <fullName evidence="3">M23 family metallopeptidase</fullName>
    </submittedName>
</protein>
<accession>A0A9X3N8M8</accession>
<evidence type="ECO:0000259" key="2">
    <source>
        <dbReference type="Pfam" id="PF01551"/>
    </source>
</evidence>
<dbReference type="GO" id="GO:0004222">
    <property type="term" value="F:metalloendopeptidase activity"/>
    <property type="evidence" value="ECO:0007669"/>
    <property type="project" value="TreeGrafter"/>
</dbReference>
<dbReference type="EMBL" id="JAPDDP010000011">
    <property type="protein sequence ID" value="MDA0180292.1"/>
    <property type="molecule type" value="Genomic_DNA"/>
</dbReference>
<organism evidence="3 4">
    <name type="scientific">Solirubrobacter phytolaccae</name>
    <dbReference type="NCBI Taxonomy" id="1404360"/>
    <lineage>
        <taxon>Bacteria</taxon>
        <taxon>Bacillati</taxon>
        <taxon>Actinomycetota</taxon>
        <taxon>Thermoleophilia</taxon>
        <taxon>Solirubrobacterales</taxon>
        <taxon>Solirubrobacteraceae</taxon>
        <taxon>Solirubrobacter</taxon>
    </lineage>
</organism>
<dbReference type="PANTHER" id="PTHR21666:SF270">
    <property type="entry name" value="MUREIN HYDROLASE ACTIVATOR ENVC"/>
    <property type="match status" value="1"/>
</dbReference>
<proteinExistence type="predicted"/>
<reference evidence="3" key="1">
    <citation type="submission" date="2022-10" db="EMBL/GenBank/DDBJ databases">
        <title>The WGS of Solirubrobacter phytolaccae KCTC 29190.</title>
        <authorList>
            <person name="Jiang Z."/>
        </authorList>
    </citation>
    <scope>NUCLEOTIDE SEQUENCE</scope>
    <source>
        <strain evidence="3">KCTC 29190</strain>
    </source>
</reference>
<keyword evidence="4" id="KW-1185">Reference proteome</keyword>
<dbReference type="Gene3D" id="2.70.70.10">
    <property type="entry name" value="Glucose Permease (Domain IIA)"/>
    <property type="match status" value="1"/>
</dbReference>
<dbReference type="InterPro" id="IPR011055">
    <property type="entry name" value="Dup_hybrid_motif"/>
</dbReference>
<evidence type="ECO:0000256" key="1">
    <source>
        <dbReference type="SAM" id="MobiDB-lite"/>
    </source>
</evidence>
<feature type="region of interest" description="Disordered" evidence="1">
    <location>
        <begin position="1"/>
        <end position="24"/>
    </location>
</feature>
<evidence type="ECO:0000313" key="4">
    <source>
        <dbReference type="Proteomes" id="UP001147653"/>
    </source>
</evidence>
<dbReference type="AlphaFoldDB" id="A0A9X3N8M8"/>
<dbReference type="Proteomes" id="UP001147653">
    <property type="component" value="Unassembled WGS sequence"/>
</dbReference>
<dbReference type="SUPFAM" id="SSF51261">
    <property type="entry name" value="Duplicated hybrid motif"/>
    <property type="match status" value="1"/>
</dbReference>
<evidence type="ECO:0000313" key="3">
    <source>
        <dbReference type="EMBL" id="MDA0180292.1"/>
    </source>
</evidence>
<comment type="caution">
    <text evidence="3">The sequence shown here is derived from an EMBL/GenBank/DDBJ whole genome shotgun (WGS) entry which is preliminary data.</text>
</comment>
<dbReference type="RefSeq" id="WP_270024601.1">
    <property type="nucleotide sequence ID" value="NZ_JAPDDP010000011.1"/>
</dbReference>
<feature type="domain" description="M23ase beta-sheet core" evidence="2">
    <location>
        <begin position="257"/>
        <end position="359"/>
    </location>
</feature>